<evidence type="ECO:0000259" key="1">
    <source>
        <dbReference type="Pfam" id="PF00534"/>
    </source>
</evidence>
<dbReference type="Pfam" id="PF13439">
    <property type="entry name" value="Glyco_transf_4"/>
    <property type="match status" value="1"/>
</dbReference>
<dbReference type="InParanoid" id="Q74D08"/>
<dbReference type="CAZy" id="GT4">
    <property type="family name" value="Glycosyltransferase Family 4"/>
</dbReference>
<keyword evidence="4" id="KW-1185">Reference proteome</keyword>
<dbReference type="PATRIC" id="fig|243231.5.peg.1554"/>
<dbReference type="eggNOG" id="COG0438">
    <property type="taxonomic scope" value="Bacteria"/>
</dbReference>
<dbReference type="SUPFAM" id="SSF53756">
    <property type="entry name" value="UDP-Glycosyltransferase/glycogen phosphorylase"/>
    <property type="match status" value="1"/>
</dbReference>
<dbReference type="KEGG" id="gsu:GSU1511"/>
<dbReference type="Pfam" id="PF00534">
    <property type="entry name" value="Glycos_transf_1"/>
    <property type="match status" value="1"/>
</dbReference>
<dbReference type="DNASU" id="2687181"/>
<name>Q74D08_GEOSL</name>
<sequence length="373" mass="42204">MNILYATCFLDVSGVTRLNYDILARLAGKNNIYVCETASDGRLTSKLENHFRDSFGEPFKLFRYPLQDRYRRFLEYLDSNAIDLVFNTHSLWVYEHIAKLKKDRSNLKVVDSLHVLEPYCFRGGYPDISANRYVHPFIDKSIVISEHLLSYIKRSYSVDPGKFIIIRNGVDTTRFKKDSSLKGIFRNELGVPANFPLIGYIGRFSRQKRPDVFLDVAKHLLGKLGEVYFYMAGDGDLLDKSKKLADSLGISNRVSFVAPRDDIHIVLNSTDMLVLTSSYEGAPLTILEALATGVPVVASDVGAISEYVGTPYVVQRQGRGAEVDQFAEAILRGLNDNYPSIFDREIFSLDYVADSYARVFYDTAVRTSTTQEN</sequence>
<dbReference type="EnsemblBacteria" id="AAR34885">
    <property type="protein sequence ID" value="AAR34885"/>
    <property type="gene ID" value="GSU1511"/>
</dbReference>
<dbReference type="HOGENOM" id="CLU_009583_0_3_7"/>
<dbReference type="CDD" id="cd03801">
    <property type="entry name" value="GT4_PimA-like"/>
    <property type="match status" value="1"/>
</dbReference>
<dbReference type="SMR" id="Q74D08"/>
<evidence type="ECO:0000313" key="3">
    <source>
        <dbReference type="EMBL" id="AAR34885.2"/>
    </source>
</evidence>
<dbReference type="InterPro" id="IPR028098">
    <property type="entry name" value="Glyco_trans_4-like_N"/>
</dbReference>
<dbReference type="RefSeq" id="WP_010942158.1">
    <property type="nucleotide sequence ID" value="NC_002939.5"/>
</dbReference>
<protein>
    <submittedName>
        <fullName evidence="3">Glycosyltransferase</fullName>
    </submittedName>
</protein>
<organism evidence="3 4">
    <name type="scientific">Geobacter sulfurreducens (strain ATCC 51573 / DSM 12127 / PCA)</name>
    <dbReference type="NCBI Taxonomy" id="243231"/>
    <lineage>
        <taxon>Bacteria</taxon>
        <taxon>Pseudomonadati</taxon>
        <taxon>Thermodesulfobacteriota</taxon>
        <taxon>Desulfuromonadia</taxon>
        <taxon>Geobacterales</taxon>
        <taxon>Geobacteraceae</taxon>
        <taxon>Geobacter</taxon>
    </lineage>
</organism>
<reference evidence="3 4" key="2">
    <citation type="journal article" date="2012" name="BMC Genomics">
        <title>Comparative genomic analysis of Geobacter sulfurreducens KN400, a strain with enhanced capacity for extracellular electron transfer and electricity production.</title>
        <authorList>
            <person name="Butler J.E."/>
            <person name="Young N.D."/>
            <person name="Aklujkar M."/>
            <person name="Lovley D.R."/>
        </authorList>
    </citation>
    <scope>NUCLEOTIDE SEQUENCE [LARGE SCALE GENOMIC DNA]</scope>
    <source>
        <strain evidence="4">ATCC 51573 / DSM 12127 / PCA</strain>
    </source>
</reference>
<reference evidence="3 4" key="1">
    <citation type="journal article" date="2003" name="Science">
        <title>Genome of Geobacter sulfurreducens: metal reduction in subsurface environments.</title>
        <authorList>
            <person name="Methe B.A."/>
            <person name="Nelson K.E."/>
            <person name="Eisen J.A."/>
            <person name="Paulsen I.T."/>
            <person name="Nelson W."/>
            <person name="Heidelberg J.F."/>
            <person name="Wu D."/>
            <person name="Wu M."/>
            <person name="Ward N."/>
            <person name="Beanan M.J."/>
            <person name="Dodson R.J."/>
            <person name="Madupu R."/>
            <person name="Brinkac L.M."/>
            <person name="Daugherty S.C."/>
            <person name="DeBoy R.T."/>
            <person name="Durkin A.S."/>
            <person name="Gwinn M."/>
            <person name="Kolonay J.F."/>
            <person name="Sullivan S.A."/>
            <person name="Haft D.H."/>
            <person name="Selengut J."/>
            <person name="Davidsen T.M."/>
            <person name="Zafar N."/>
            <person name="White O."/>
            <person name="Tran B."/>
            <person name="Romero C."/>
            <person name="Forberger H.A."/>
            <person name="Weidman J."/>
            <person name="Khouri H."/>
            <person name="Feldblyum T.V."/>
            <person name="Utterback T.R."/>
            <person name="Van Aken S.E."/>
            <person name="Lovley D.R."/>
            <person name="Fraser C.M."/>
        </authorList>
    </citation>
    <scope>NUCLEOTIDE SEQUENCE [LARGE SCALE GENOMIC DNA]</scope>
    <source>
        <strain evidence="4">ATCC 51573 / DSM 12127 / PCA</strain>
    </source>
</reference>
<accession>Q74D08</accession>
<dbReference type="PANTHER" id="PTHR12526">
    <property type="entry name" value="GLYCOSYLTRANSFERASE"/>
    <property type="match status" value="1"/>
</dbReference>
<dbReference type="STRING" id="243231.GSU1511"/>
<evidence type="ECO:0000259" key="2">
    <source>
        <dbReference type="Pfam" id="PF13439"/>
    </source>
</evidence>
<gene>
    <name evidence="3" type="ordered locus">GSU1511</name>
</gene>
<feature type="domain" description="Glycosyl transferase family 1" evidence="1">
    <location>
        <begin position="185"/>
        <end position="337"/>
    </location>
</feature>
<dbReference type="AlphaFoldDB" id="Q74D08"/>
<dbReference type="Proteomes" id="UP000000577">
    <property type="component" value="Chromosome"/>
</dbReference>
<dbReference type="OrthoDB" id="5490278at2"/>
<proteinExistence type="predicted"/>
<evidence type="ECO:0000313" key="4">
    <source>
        <dbReference type="Proteomes" id="UP000000577"/>
    </source>
</evidence>
<dbReference type="GO" id="GO:0016757">
    <property type="term" value="F:glycosyltransferase activity"/>
    <property type="evidence" value="ECO:0000318"/>
    <property type="project" value="GO_Central"/>
</dbReference>
<feature type="domain" description="Glycosyltransferase subfamily 4-like N-terminal" evidence="2">
    <location>
        <begin position="12"/>
        <end position="174"/>
    </location>
</feature>
<dbReference type="InterPro" id="IPR001296">
    <property type="entry name" value="Glyco_trans_1"/>
</dbReference>
<dbReference type="Gene3D" id="3.40.50.2000">
    <property type="entry name" value="Glycogen Phosphorylase B"/>
    <property type="match status" value="2"/>
</dbReference>
<dbReference type="PANTHER" id="PTHR12526:SF638">
    <property type="entry name" value="SPORE COAT PROTEIN SA"/>
    <property type="match status" value="1"/>
</dbReference>
<dbReference type="EMBL" id="AE017180">
    <property type="protein sequence ID" value="AAR34885.2"/>
    <property type="molecule type" value="Genomic_DNA"/>
</dbReference>